<feature type="region of interest" description="Disordered" evidence="1">
    <location>
        <begin position="181"/>
        <end position="202"/>
    </location>
</feature>
<reference evidence="2" key="1">
    <citation type="journal article" date="2021" name="Proc. Natl. Acad. Sci. U.S.A.">
        <title>A Catalog of Tens of Thousands of Viruses from Human Metagenomes Reveals Hidden Associations with Chronic Diseases.</title>
        <authorList>
            <person name="Tisza M.J."/>
            <person name="Buck C.B."/>
        </authorList>
    </citation>
    <scope>NUCLEOTIDE SEQUENCE</scope>
    <source>
        <strain evidence="2">Ct0e511</strain>
    </source>
</reference>
<name>A0A8S5QKE0_9CAUD</name>
<protein>
    <submittedName>
        <fullName evidence="2">Uncharacterized protein</fullName>
    </submittedName>
</protein>
<proteinExistence type="predicted"/>
<evidence type="ECO:0000313" key="2">
    <source>
        <dbReference type="EMBL" id="DAE19261.1"/>
    </source>
</evidence>
<organism evidence="2">
    <name type="scientific">Myoviridae sp. ct0e511</name>
    <dbReference type="NCBI Taxonomy" id="2825013"/>
    <lineage>
        <taxon>Viruses</taxon>
        <taxon>Duplodnaviria</taxon>
        <taxon>Heunggongvirae</taxon>
        <taxon>Uroviricota</taxon>
        <taxon>Caudoviricetes</taxon>
    </lineage>
</organism>
<accession>A0A8S5QKE0</accession>
<evidence type="ECO:0000256" key="1">
    <source>
        <dbReference type="SAM" id="MobiDB-lite"/>
    </source>
</evidence>
<dbReference type="EMBL" id="BK015670">
    <property type="protein sequence ID" value="DAE19261.1"/>
    <property type="molecule type" value="Genomic_DNA"/>
</dbReference>
<sequence length="202" mass="22119">MFRAGKSVFSIIVRVKGFSVFTSFDGWSASGTTGGSPYRRAASGRRKEMLREEVFQKATDGRPYSCFAEHYGQEYSECDAGKERAKQIAGRFFSGRRGVCFTQEGRIAGEGGKVSQTGMACEAVRLPLPPESLVCQQPCTPFRSVAYTGDDERIVLFFGSDRGPSAAGGVGRTRGKMVEVFKRDRQPGPVRRQGFGRNQQGS</sequence>